<reference evidence="1" key="1">
    <citation type="journal article" date="2013" name="Genome Biol.">
        <title>Comparative genomics of the core and accessory genomes of 48 Sinorhizobium strains comprising five genospecies.</title>
        <authorList>
            <person name="Sugawara M."/>
            <person name="Epstein B."/>
            <person name="Badgley B.D."/>
            <person name="Unno T."/>
            <person name="Xu L."/>
            <person name="Reese J."/>
            <person name="Gyaneshwar P."/>
            <person name="Denny R."/>
            <person name="Mudge J."/>
            <person name="Bharti A.K."/>
            <person name="Farmer A.D."/>
            <person name="May G.D."/>
            <person name="Woodward J.E."/>
            <person name="Medigue C."/>
            <person name="Vallenet D."/>
            <person name="Lajus A."/>
            <person name="Rouy Z."/>
            <person name="Martinez-Vaz B."/>
            <person name="Tiffin P."/>
            <person name="Young N.D."/>
            <person name="Sadowsky M.J."/>
        </authorList>
    </citation>
    <scope>NUCLEOTIDE SEQUENCE</scope>
    <source>
        <strain evidence="1">M30</strain>
    </source>
</reference>
<accession>A0A6A7ZU23</accession>
<dbReference type="RefSeq" id="WP_153318557.1">
    <property type="nucleotide sequence ID" value="NZ_WISP01000165.1"/>
</dbReference>
<gene>
    <name evidence="1" type="ORF">GHK45_22295</name>
</gene>
<dbReference type="AlphaFoldDB" id="A0A6A7ZU23"/>
<proteinExistence type="predicted"/>
<sequence length="78" mass="8489">MQTKTTVVRGLAIDVIVVETTHADAIGAVLWYVATISIRERKTGVQKLIRRTRVPGSGQALARDVQRLGVRALDHLAA</sequence>
<protein>
    <submittedName>
        <fullName evidence="1">Uncharacterized protein</fullName>
    </submittedName>
</protein>
<name>A0A6A7ZU23_RHIML</name>
<comment type="caution">
    <text evidence="1">The sequence shown here is derived from an EMBL/GenBank/DDBJ whole genome shotgun (WGS) entry which is preliminary data.</text>
</comment>
<dbReference type="EMBL" id="WISP01000165">
    <property type="protein sequence ID" value="MQW06356.1"/>
    <property type="molecule type" value="Genomic_DNA"/>
</dbReference>
<organism evidence="1">
    <name type="scientific">Rhizobium meliloti</name>
    <name type="common">Ensifer meliloti</name>
    <name type="synonym">Sinorhizobium meliloti</name>
    <dbReference type="NCBI Taxonomy" id="382"/>
    <lineage>
        <taxon>Bacteria</taxon>
        <taxon>Pseudomonadati</taxon>
        <taxon>Pseudomonadota</taxon>
        <taxon>Alphaproteobacteria</taxon>
        <taxon>Hyphomicrobiales</taxon>
        <taxon>Rhizobiaceae</taxon>
        <taxon>Sinorhizobium/Ensifer group</taxon>
        <taxon>Sinorhizobium</taxon>
    </lineage>
</organism>
<evidence type="ECO:0000313" key="1">
    <source>
        <dbReference type="EMBL" id="MQW06356.1"/>
    </source>
</evidence>